<comment type="similarity">
    <text evidence="2">Belongs to the NrfD family.</text>
</comment>
<evidence type="ECO:0000256" key="7">
    <source>
        <dbReference type="SAM" id="MobiDB-lite"/>
    </source>
</evidence>
<evidence type="ECO:0008006" key="11">
    <source>
        <dbReference type="Google" id="ProtNLM"/>
    </source>
</evidence>
<feature type="compositionally biased region" description="Basic and acidic residues" evidence="7">
    <location>
        <begin position="1"/>
        <end position="17"/>
    </location>
</feature>
<feature type="transmembrane region" description="Helical" evidence="8">
    <location>
        <begin position="101"/>
        <end position="119"/>
    </location>
</feature>
<gene>
    <name evidence="9" type="ORF">DZF91_18915</name>
</gene>
<evidence type="ECO:0000256" key="4">
    <source>
        <dbReference type="ARBA" id="ARBA00022692"/>
    </source>
</evidence>
<feature type="transmembrane region" description="Helical" evidence="8">
    <location>
        <begin position="67"/>
        <end position="89"/>
    </location>
</feature>
<dbReference type="InterPro" id="IPR052049">
    <property type="entry name" value="Electron_transfer_protein"/>
</dbReference>
<evidence type="ECO:0000256" key="3">
    <source>
        <dbReference type="ARBA" id="ARBA00022475"/>
    </source>
</evidence>
<evidence type="ECO:0000256" key="1">
    <source>
        <dbReference type="ARBA" id="ARBA00004651"/>
    </source>
</evidence>
<dbReference type="Pfam" id="PF03916">
    <property type="entry name" value="NrfD"/>
    <property type="match status" value="1"/>
</dbReference>
<dbReference type="RefSeq" id="WP_199486729.1">
    <property type="nucleotide sequence ID" value="NZ_QURH01000308.1"/>
</dbReference>
<evidence type="ECO:0000256" key="6">
    <source>
        <dbReference type="ARBA" id="ARBA00023136"/>
    </source>
</evidence>
<feature type="transmembrane region" description="Helical" evidence="8">
    <location>
        <begin position="139"/>
        <end position="157"/>
    </location>
</feature>
<comment type="caution">
    <text evidence="9">The sequence shown here is derived from an EMBL/GenBank/DDBJ whole genome shotgun (WGS) entry which is preliminary data.</text>
</comment>
<dbReference type="AlphaFoldDB" id="A0A372JJB3"/>
<keyword evidence="6 8" id="KW-0472">Membrane</keyword>
<feature type="non-terminal residue" evidence="9">
    <location>
        <position position="199"/>
    </location>
</feature>
<dbReference type="GO" id="GO:0005886">
    <property type="term" value="C:plasma membrane"/>
    <property type="evidence" value="ECO:0007669"/>
    <property type="project" value="UniProtKB-SubCell"/>
</dbReference>
<dbReference type="EMBL" id="QURH01000308">
    <property type="protein sequence ID" value="RFU40111.1"/>
    <property type="molecule type" value="Genomic_DNA"/>
</dbReference>
<dbReference type="InterPro" id="IPR005614">
    <property type="entry name" value="NrfD-like"/>
</dbReference>
<evidence type="ECO:0000313" key="9">
    <source>
        <dbReference type="EMBL" id="RFU40111.1"/>
    </source>
</evidence>
<evidence type="ECO:0000313" key="10">
    <source>
        <dbReference type="Proteomes" id="UP000261811"/>
    </source>
</evidence>
<organism evidence="9 10">
    <name type="scientific">Actinomadura logoneensis</name>
    <dbReference type="NCBI Taxonomy" id="2293572"/>
    <lineage>
        <taxon>Bacteria</taxon>
        <taxon>Bacillati</taxon>
        <taxon>Actinomycetota</taxon>
        <taxon>Actinomycetes</taxon>
        <taxon>Streptosporangiales</taxon>
        <taxon>Thermomonosporaceae</taxon>
        <taxon>Actinomadura</taxon>
    </lineage>
</organism>
<protein>
    <recommendedName>
        <fullName evidence="11">Polysulfide reductase</fullName>
    </recommendedName>
</protein>
<dbReference type="PANTHER" id="PTHR34856:SF2">
    <property type="entry name" value="PROTEIN NRFD"/>
    <property type="match status" value="1"/>
</dbReference>
<accession>A0A372JJB3</accession>
<keyword evidence="10" id="KW-1185">Reference proteome</keyword>
<evidence type="ECO:0000256" key="2">
    <source>
        <dbReference type="ARBA" id="ARBA00008929"/>
    </source>
</evidence>
<feature type="region of interest" description="Disordered" evidence="7">
    <location>
        <begin position="1"/>
        <end position="40"/>
    </location>
</feature>
<dbReference type="PANTHER" id="PTHR34856">
    <property type="entry name" value="PROTEIN NRFD"/>
    <property type="match status" value="1"/>
</dbReference>
<keyword evidence="4 8" id="KW-0812">Transmembrane</keyword>
<feature type="region of interest" description="Disordered" evidence="7">
    <location>
        <begin position="162"/>
        <end position="184"/>
    </location>
</feature>
<keyword evidence="3" id="KW-1003">Cell membrane</keyword>
<keyword evidence="5 8" id="KW-1133">Transmembrane helix</keyword>
<name>A0A372JJB3_9ACTN</name>
<dbReference type="Gene3D" id="1.20.1630.10">
    <property type="entry name" value="Formate dehydrogenase/DMSO reductase domain"/>
    <property type="match status" value="1"/>
</dbReference>
<reference evidence="9 10" key="1">
    <citation type="submission" date="2018-08" db="EMBL/GenBank/DDBJ databases">
        <title>Actinomadura jelena sp. nov., a novel Actinomycete isolated from soil in Chad.</title>
        <authorList>
            <person name="Shi L."/>
        </authorList>
    </citation>
    <scope>NUCLEOTIDE SEQUENCE [LARGE SCALE GENOMIC DNA]</scope>
    <source>
        <strain evidence="9 10">NEAU-G17</strain>
    </source>
</reference>
<evidence type="ECO:0000256" key="8">
    <source>
        <dbReference type="SAM" id="Phobius"/>
    </source>
</evidence>
<proteinExistence type="inferred from homology"/>
<comment type="subcellular location">
    <subcellularLocation>
        <location evidence="1">Cell membrane</location>
        <topology evidence="1">Multi-pass membrane protein</topology>
    </subcellularLocation>
</comment>
<sequence>MSTSDVTKDGVQGERPGRSALVGQGLDGRPRGRRGRRGERPVVPDAEFTSYYGRPILNQIPWEPLDIAGYFFLGGLAGAGSMLAAGAQLTGRTAMARALKVSSLAAIAGSAAALVHDLGRPDRFHHMLRVVKPTSPMSVGSWLLAAYGPAAGLAVVAQEVRRRGGPGGTGRPGRPGRPGWRAGPGRRLVSAATVLDRVA</sequence>
<dbReference type="Proteomes" id="UP000261811">
    <property type="component" value="Unassembled WGS sequence"/>
</dbReference>
<evidence type="ECO:0000256" key="5">
    <source>
        <dbReference type="ARBA" id="ARBA00022989"/>
    </source>
</evidence>